<dbReference type="SUPFAM" id="SSF54285">
    <property type="entry name" value="MoaD/ThiS"/>
    <property type="match status" value="1"/>
</dbReference>
<dbReference type="Gene3D" id="3.10.20.30">
    <property type="match status" value="1"/>
</dbReference>
<evidence type="ECO:0000313" key="2">
    <source>
        <dbReference type="Proteomes" id="UP000245916"/>
    </source>
</evidence>
<dbReference type="Proteomes" id="UP000245916">
    <property type="component" value="Unassembled WGS sequence"/>
</dbReference>
<organism evidence="1 2">
    <name type="scientific">Allosphingosinicella humi</name>
    <dbReference type="NCBI Taxonomy" id="2068657"/>
    <lineage>
        <taxon>Bacteria</taxon>
        <taxon>Pseudomonadati</taxon>
        <taxon>Pseudomonadota</taxon>
        <taxon>Alphaproteobacteria</taxon>
        <taxon>Sphingomonadales</taxon>
        <taxon>Sphingomonadaceae</taxon>
        <taxon>Allosphingosinicella</taxon>
    </lineage>
</organism>
<dbReference type="OrthoDB" id="9800712at2"/>
<dbReference type="CDD" id="cd00754">
    <property type="entry name" value="Ubl_MoaD"/>
    <property type="match status" value="1"/>
</dbReference>
<accession>A0A2U2IZ99</accession>
<dbReference type="AlphaFoldDB" id="A0A2U2IZ99"/>
<keyword evidence="2" id="KW-1185">Reference proteome</keyword>
<protein>
    <submittedName>
        <fullName evidence="1">Molybdopterin synthase sulfur carrier subunit</fullName>
    </submittedName>
</protein>
<evidence type="ECO:0000313" key="1">
    <source>
        <dbReference type="EMBL" id="PWG01398.1"/>
    </source>
</evidence>
<sequence length="86" mass="9535">MAIVDLVYFGHLREALGRDGERIDTPSHVLTIEDLLDWLAERGEPYHRLLADRGRVRAAVDRQHAGPDDSFFGAQEVALFPPPGAA</sequence>
<dbReference type="InterPro" id="IPR016155">
    <property type="entry name" value="Mopterin_synth/thiamin_S_b"/>
</dbReference>
<dbReference type="EMBL" id="QFFF01000002">
    <property type="protein sequence ID" value="PWG01398.1"/>
    <property type="molecule type" value="Genomic_DNA"/>
</dbReference>
<dbReference type="InterPro" id="IPR003749">
    <property type="entry name" value="ThiS/MoaD-like"/>
</dbReference>
<comment type="caution">
    <text evidence="1">The sequence shown here is derived from an EMBL/GenBank/DDBJ whole genome shotgun (WGS) entry which is preliminary data.</text>
</comment>
<proteinExistence type="predicted"/>
<gene>
    <name evidence="1" type="ORF">DF286_14875</name>
</gene>
<reference evidence="1 2" key="1">
    <citation type="submission" date="2018-05" db="EMBL/GenBank/DDBJ databases">
        <title>Genome of Sphingosinicella humi QZX222.</title>
        <authorList>
            <person name="Qiao Z."/>
            <person name="Wang G."/>
        </authorList>
    </citation>
    <scope>NUCLEOTIDE SEQUENCE [LARGE SCALE GENOMIC DNA]</scope>
    <source>
        <strain evidence="1 2">QZX222</strain>
    </source>
</reference>
<dbReference type="RefSeq" id="WP_109272459.1">
    <property type="nucleotide sequence ID" value="NZ_QFFF01000002.1"/>
</dbReference>
<dbReference type="InterPro" id="IPR012675">
    <property type="entry name" value="Beta-grasp_dom_sf"/>
</dbReference>
<name>A0A2U2IZ99_9SPHN</name>
<dbReference type="Pfam" id="PF02597">
    <property type="entry name" value="ThiS"/>
    <property type="match status" value="1"/>
</dbReference>